<evidence type="ECO:0000313" key="1">
    <source>
        <dbReference type="EMBL" id="EER10508.1"/>
    </source>
</evidence>
<proteinExistence type="predicted"/>
<accession>C5KYD1</accession>
<sequence>MLDYYNVVNNPAKLIADCASMKTNDPTNEKVRTAAISKAKELGMLGDAGNLLHFTCVKFKTFYECVGLMLRAVF</sequence>
<organism evidence="2">
    <name type="scientific">Perkinsus marinus (strain ATCC 50983 / TXsc)</name>
    <dbReference type="NCBI Taxonomy" id="423536"/>
    <lineage>
        <taxon>Eukaryota</taxon>
        <taxon>Sar</taxon>
        <taxon>Alveolata</taxon>
        <taxon>Perkinsozoa</taxon>
        <taxon>Perkinsea</taxon>
        <taxon>Perkinsida</taxon>
        <taxon>Perkinsidae</taxon>
        <taxon>Perkinsus</taxon>
    </lineage>
</organism>
<keyword evidence="2" id="KW-1185">Reference proteome</keyword>
<dbReference type="OrthoDB" id="10599658at2759"/>
<name>C5KYD1_PERM5</name>
<dbReference type="GeneID" id="9038543"/>
<evidence type="ECO:0000313" key="2">
    <source>
        <dbReference type="Proteomes" id="UP000007800"/>
    </source>
</evidence>
<dbReference type="EMBL" id="GG677382">
    <property type="protein sequence ID" value="EER10508.1"/>
    <property type="molecule type" value="Genomic_DNA"/>
</dbReference>
<dbReference type="RefSeq" id="XP_002778713.1">
    <property type="nucleotide sequence ID" value="XM_002778667.1"/>
</dbReference>
<protein>
    <submittedName>
        <fullName evidence="1">Uncharacterized protein</fullName>
    </submittedName>
</protein>
<gene>
    <name evidence="1" type="ORF">Pmar_PMAR005843</name>
</gene>
<dbReference type="InParanoid" id="C5KYD1"/>
<reference evidence="1 2" key="1">
    <citation type="submission" date="2008-07" db="EMBL/GenBank/DDBJ databases">
        <authorList>
            <person name="El-Sayed N."/>
            <person name="Caler E."/>
            <person name="Inman J."/>
            <person name="Amedeo P."/>
            <person name="Hass B."/>
            <person name="Wortman J."/>
        </authorList>
    </citation>
    <scope>NUCLEOTIDE SEQUENCE [LARGE SCALE GENOMIC DNA]</scope>
    <source>
        <strain evidence="2">ATCC 50983 / TXsc</strain>
    </source>
</reference>
<dbReference type="Proteomes" id="UP000007800">
    <property type="component" value="Unassembled WGS sequence"/>
</dbReference>
<dbReference type="AlphaFoldDB" id="C5KYD1"/>